<dbReference type="InterPro" id="IPR032675">
    <property type="entry name" value="LRR_dom_sf"/>
</dbReference>
<evidence type="ECO:0000256" key="3">
    <source>
        <dbReference type="ARBA" id="ARBA00022614"/>
    </source>
</evidence>
<protein>
    <submittedName>
        <fullName evidence="5">Uncharacterized protein</fullName>
    </submittedName>
</protein>
<dbReference type="GO" id="GO:0005096">
    <property type="term" value="F:GTPase activator activity"/>
    <property type="evidence" value="ECO:0007669"/>
    <property type="project" value="UniProtKB-KW"/>
</dbReference>
<gene>
    <name evidence="5" type="ORF">TCHU04912_LOCUS2253</name>
</gene>
<dbReference type="AlphaFoldDB" id="A0A7S1SIK7"/>
<dbReference type="GO" id="GO:0005829">
    <property type="term" value="C:cytosol"/>
    <property type="evidence" value="ECO:0007669"/>
    <property type="project" value="TreeGrafter"/>
</dbReference>
<evidence type="ECO:0000256" key="2">
    <source>
        <dbReference type="ARBA" id="ARBA00022468"/>
    </source>
</evidence>
<keyword evidence="4" id="KW-0677">Repeat</keyword>
<dbReference type="GO" id="GO:0005634">
    <property type="term" value="C:nucleus"/>
    <property type="evidence" value="ECO:0007669"/>
    <property type="project" value="TreeGrafter"/>
</dbReference>
<dbReference type="PANTHER" id="PTHR24113:SF12">
    <property type="entry name" value="RAN GTPASE-ACTIVATING PROTEIN 1"/>
    <property type="match status" value="1"/>
</dbReference>
<comment type="subcellular location">
    <subcellularLocation>
        <location evidence="1">Cytoplasm</location>
        <location evidence="1">Cytoskeleton</location>
        <location evidence="1">Cilium axoneme</location>
    </subcellularLocation>
</comment>
<sequence>MNKAGQNSYMIAPGIPPADNIHVVLGSEPGRHHLSPAFRGRPSETFFTDILLQELDSSKDFVEVMGEVRSVAGEATKGVQHPACYHVGELCFGLADTNDGSPQAMEERLFHIQLAVSVLRSIEGLSSVAEMLTPKMVAKDRSSRWEFHAYEEKFLDFSGDMLGDQAVVALSTLIQPCCCSSGRWMCSPNAQGINLSANNLTDKGACALASALAPHRNLSRDWTFPSQISSLQLHQNYISDEGCAAVLGVLAPKQNSNGSWVFNSSMRHLRLCSSICNNQLREKTAAALLAVLAVHEGPDGKAVFNNSLTEIELDGNTFSSEAREQIQTALDKLNSARAMQSAVTALRSVGMDSKMSEFVHHRSQGSEKENVEAHMKTAMNNLRKGKDRLALKMTW</sequence>
<keyword evidence="3" id="KW-0433">Leucine-rich repeat</keyword>
<dbReference type="PANTHER" id="PTHR24113">
    <property type="entry name" value="RAN GTPASE-ACTIVATING PROTEIN 1"/>
    <property type="match status" value="1"/>
</dbReference>
<dbReference type="EMBL" id="HBGG01004830">
    <property type="protein sequence ID" value="CAD9200020.1"/>
    <property type="molecule type" value="Transcribed_RNA"/>
</dbReference>
<proteinExistence type="predicted"/>
<reference evidence="5" key="1">
    <citation type="submission" date="2021-01" db="EMBL/GenBank/DDBJ databases">
        <authorList>
            <person name="Corre E."/>
            <person name="Pelletier E."/>
            <person name="Niang G."/>
            <person name="Scheremetjew M."/>
            <person name="Finn R."/>
            <person name="Kale V."/>
            <person name="Holt S."/>
            <person name="Cochrane G."/>
            <person name="Meng A."/>
            <person name="Brown T."/>
            <person name="Cohen L."/>
        </authorList>
    </citation>
    <scope>NUCLEOTIDE SEQUENCE</scope>
    <source>
        <strain evidence="5">PLY429</strain>
    </source>
</reference>
<dbReference type="GO" id="GO:0006913">
    <property type="term" value="P:nucleocytoplasmic transport"/>
    <property type="evidence" value="ECO:0007669"/>
    <property type="project" value="TreeGrafter"/>
</dbReference>
<dbReference type="GO" id="GO:0005930">
    <property type="term" value="C:axoneme"/>
    <property type="evidence" value="ECO:0007669"/>
    <property type="project" value="UniProtKB-SubCell"/>
</dbReference>
<accession>A0A7S1SIK7</accession>
<evidence type="ECO:0000256" key="1">
    <source>
        <dbReference type="ARBA" id="ARBA00004430"/>
    </source>
</evidence>
<dbReference type="Gene3D" id="3.80.10.10">
    <property type="entry name" value="Ribonuclease Inhibitor"/>
    <property type="match status" value="1"/>
</dbReference>
<organism evidence="5">
    <name type="scientific">Tetraselmis chuii</name>
    <dbReference type="NCBI Taxonomy" id="63592"/>
    <lineage>
        <taxon>Eukaryota</taxon>
        <taxon>Viridiplantae</taxon>
        <taxon>Chlorophyta</taxon>
        <taxon>core chlorophytes</taxon>
        <taxon>Chlorodendrophyceae</taxon>
        <taxon>Chlorodendrales</taxon>
        <taxon>Chlorodendraceae</taxon>
        <taxon>Tetraselmis</taxon>
    </lineage>
</organism>
<dbReference type="GO" id="GO:0048471">
    <property type="term" value="C:perinuclear region of cytoplasm"/>
    <property type="evidence" value="ECO:0007669"/>
    <property type="project" value="TreeGrafter"/>
</dbReference>
<dbReference type="SUPFAM" id="SSF52047">
    <property type="entry name" value="RNI-like"/>
    <property type="match status" value="1"/>
</dbReference>
<dbReference type="GO" id="GO:0031267">
    <property type="term" value="F:small GTPase binding"/>
    <property type="evidence" value="ECO:0007669"/>
    <property type="project" value="TreeGrafter"/>
</dbReference>
<keyword evidence="2" id="KW-0343">GTPase activation</keyword>
<name>A0A7S1SIK7_9CHLO</name>
<dbReference type="InterPro" id="IPR027038">
    <property type="entry name" value="RanGap"/>
</dbReference>
<evidence type="ECO:0000256" key="4">
    <source>
        <dbReference type="ARBA" id="ARBA00022737"/>
    </source>
</evidence>
<evidence type="ECO:0000313" key="5">
    <source>
        <dbReference type="EMBL" id="CAD9200020.1"/>
    </source>
</evidence>